<protein>
    <submittedName>
        <fullName evidence="1">Uncharacterized protein</fullName>
    </submittedName>
</protein>
<sequence>MEVTINTLALATVTTGHGLVSDIEDIFVALEALWGSRPSMLHVSMAAQVAARHVRGALPDFPDETDAEDFGTWPDCVDAYATYLTAKFGETVTLPPIHQEPVNENLPLESLFNASYVEDDVVILAGSGLTIPVRALQAGILVDGVARNAEYPESFQIPSEYERENLKLGASVKVCIEVDQGGGERFWTDVVARLDDGDYLVKVDNHLVNSIYHGVRLNDILRVAPKHILTT</sequence>
<keyword evidence="2" id="KW-1185">Reference proteome</keyword>
<name>A0A385ECX1_9CAUD</name>
<accession>A0A385ECX1</accession>
<reference evidence="1" key="2">
    <citation type="submission" date="2018-09" db="EMBL/GenBank/DDBJ databases">
        <title>Giant CbK-like Caulobacter bacteriophages have genetically divergent genomes.</title>
        <authorList>
            <person name="Wilson K."/>
            <person name="Ely B."/>
        </authorList>
    </citation>
    <scope>NUCLEOTIDE SEQUENCE [LARGE SCALE GENOMIC DNA]</scope>
</reference>
<evidence type="ECO:0000313" key="1">
    <source>
        <dbReference type="EMBL" id="AXQ68845.1"/>
    </source>
</evidence>
<proteinExistence type="predicted"/>
<reference evidence="1" key="1">
    <citation type="submission" date="2018-07" db="EMBL/GenBank/DDBJ databases">
        <authorList>
            <person name="Quirk P.G."/>
            <person name="Krulwich T.A."/>
        </authorList>
    </citation>
    <scope>NUCLEOTIDE SEQUENCE</scope>
</reference>
<organism evidence="1 2">
    <name type="scientific">Caulobacter phage CcrPW</name>
    <dbReference type="NCBI Taxonomy" id="2283271"/>
    <lineage>
        <taxon>Viruses</taxon>
        <taxon>Duplodnaviria</taxon>
        <taxon>Heunggongvirae</taxon>
        <taxon>Uroviricota</taxon>
        <taxon>Caudoviricetes</taxon>
        <taxon>Jeanschmidtviridae</taxon>
        <taxon>Colossusvirus</taxon>
        <taxon>Colossusvirus PW</taxon>
    </lineage>
</organism>
<gene>
    <name evidence="1" type="ORF">CcrPW_gp306</name>
</gene>
<dbReference type="EMBL" id="MH588545">
    <property type="protein sequence ID" value="AXQ68845.1"/>
    <property type="molecule type" value="Genomic_DNA"/>
</dbReference>
<evidence type="ECO:0000313" key="2">
    <source>
        <dbReference type="Proteomes" id="UP000259026"/>
    </source>
</evidence>
<dbReference type="Proteomes" id="UP000259026">
    <property type="component" value="Segment"/>
</dbReference>